<dbReference type="EMBL" id="BK016182">
    <property type="protein sequence ID" value="DAG00729.1"/>
    <property type="molecule type" value="Genomic_DNA"/>
</dbReference>
<protein>
    <submittedName>
        <fullName evidence="1">Uncharacterized protein</fullName>
    </submittedName>
</protein>
<sequence length="235" mass="26786">MAEETKISQKLTVKDIGIVLDDKDTISTVSHPIPARKANQSDIINTQITNYKFGINNLNLKYDNATLTSGTISKLIQIGKCDYVTLNTSLYQQRKEDYYGVEFSIIDNNKEKPIIPYNQSQVIYEKLYLKLPLRFQANKTTPIIVNEVTKDGMVLYNTYNTLLDFENDRNVIDNQIASNKKELVVSYVPAEGKHIAVDSDKIYLKIIKHVYVGNMPVKIENIIINAHGGKLEWKI</sequence>
<reference evidence="1" key="1">
    <citation type="journal article" date="2021" name="Proc. Natl. Acad. Sci. U.S.A.">
        <title>A Catalog of Tens of Thousands of Viruses from Human Metagenomes Reveals Hidden Associations with Chronic Diseases.</title>
        <authorList>
            <person name="Tisza M.J."/>
            <person name="Buck C.B."/>
        </authorList>
    </citation>
    <scope>NUCLEOTIDE SEQUENCE</scope>
    <source>
        <strain evidence="1">CtJ2i1</strain>
    </source>
</reference>
<proteinExistence type="predicted"/>
<evidence type="ECO:0000313" key="1">
    <source>
        <dbReference type="EMBL" id="DAG00729.1"/>
    </source>
</evidence>
<name>A0A8S5V1Y3_9CAUD</name>
<accession>A0A8S5V1Y3</accession>
<organism evidence="1">
    <name type="scientific">Myoviridae sp. ctJ2i1</name>
    <dbReference type="NCBI Taxonomy" id="2825079"/>
    <lineage>
        <taxon>Viruses</taxon>
        <taxon>Duplodnaviria</taxon>
        <taxon>Heunggongvirae</taxon>
        <taxon>Uroviricota</taxon>
        <taxon>Caudoviricetes</taxon>
    </lineage>
</organism>